<feature type="transmembrane region" description="Helical" evidence="15">
    <location>
        <begin position="423"/>
        <end position="443"/>
    </location>
</feature>
<feature type="region of interest" description="Disordered" evidence="16">
    <location>
        <begin position="823"/>
        <end position="843"/>
    </location>
</feature>
<dbReference type="EMBL" id="AP024563">
    <property type="protein sequence ID" value="BCU05821.1"/>
    <property type="molecule type" value="Genomic_DNA"/>
</dbReference>
<evidence type="ECO:0000256" key="16">
    <source>
        <dbReference type="SAM" id="MobiDB-lite"/>
    </source>
</evidence>
<dbReference type="InterPro" id="IPR036163">
    <property type="entry name" value="HMA_dom_sf"/>
</dbReference>
<dbReference type="PRINTS" id="PR00943">
    <property type="entry name" value="CUATPASE"/>
</dbReference>
<dbReference type="RefSeq" id="WP_236786383.1">
    <property type="nucleotide sequence ID" value="NZ_AP024563.1"/>
</dbReference>
<dbReference type="InterPro" id="IPR023299">
    <property type="entry name" value="ATPase_P-typ_cyto_dom_N"/>
</dbReference>
<reference evidence="18 19" key="1">
    <citation type="submission" date="2021-04" db="EMBL/GenBank/DDBJ databases">
        <title>Complete genome sequencing of Allochromatium tepidum strain NZ.</title>
        <authorList>
            <person name="Tsukatani Y."/>
            <person name="Mori H."/>
        </authorList>
    </citation>
    <scope>NUCLEOTIDE SEQUENCE [LARGE SCALE GENOMIC DNA]</scope>
    <source>
        <strain evidence="18 19">NZ</strain>
    </source>
</reference>
<dbReference type="InterPro" id="IPR017969">
    <property type="entry name" value="Heavy-metal-associated_CS"/>
</dbReference>
<dbReference type="SUPFAM" id="SSF81653">
    <property type="entry name" value="Calcium ATPase, transduction domain A"/>
    <property type="match status" value="1"/>
</dbReference>
<dbReference type="PROSITE" id="PS00154">
    <property type="entry name" value="ATPASE_E1_E2"/>
    <property type="match status" value="1"/>
</dbReference>
<keyword evidence="12 15" id="KW-1133">Transmembrane helix</keyword>
<dbReference type="CDD" id="cd00371">
    <property type="entry name" value="HMA"/>
    <property type="match status" value="1"/>
</dbReference>
<evidence type="ECO:0000256" key="5">
    <source>
        <dbReference type="ARBA" id="ARBA00022553"/>
    </source>
</evidence>
<evidence type="ECO:0000256" key="1">
    <source>
        <dbReference type="ARBA" id="ARBA00004651"/>
    </source>
</evidence>
<dbReference type="InterPro" id="IPR023214">
    <property type="entry name" value="HAD_sf"/>
</dbReference>
<dbReference type="InterPro" id="IPR027256">
    <property type="entry name" value="P-typ_ATPase_IB"/>
</dbReference>
<dbReference type="InterPro" id="IPR021993">
    <property type="entry name" value="ATPase-cat-bd"/>
</dbReference>
<feature type="transmembrane region" description="Helical" evidence="15">
    <location>
        <begin position="449"/>
        <end position="469"/>
    </location>
</feature>
<sequence>MDGEHCFHCGLPIAAGAPETATVAGAERAFCCTGCKSVCLAIHAAGLEGFYRRTPEGVLLGPPPEPPKDLALFDLDAVQEEFTDVAAADREINLLVEGIHCAACVWLIERGLQSLPGVEEARVNLTGRRLRVRWDNGRLQLSRILRRLADLGYAATPFDPDASEGAVARENRALLFRLAWAGFAMMNLLWISIALYSGADQGEFRDLFHWLGFLLATPTILYSGTPFYRGAWSGLRSGHLSMDLPIAIGVSVTYGYSLYVTLGGSEIGAVYWDTVVNFLFVILVGRYLEAISRRRAVAATQRLFDLQPKVATRLQDDGGEAVVPIRSLIVDEWVLVRPGERIPVDGEILDGRSSVDESMLTGESRPVPKNAGDRVSAGTINGAGVLRVRVTGLLAETTLGRIIRLVEEAQASRAPIQRLADRIVPWFVAATLGLATLTFLIWVRTDLELALTAATAVLIITCPCAFGMATPMAVAVASGVGAARGILIKNGAVLERLSSIRHLVFDKTGTLTEGRPAVVAIAGAGADWRALDPESPALSDVQRVDLRLIGALERLSEHPAATAVLDLCERAGIDPGGLTVEAVEVEPGLGIAGRVAGRAVAIGRPEWLARQGVALPSDPESTAEPASRILCAIDGRLSLSLGLEDRLRPGAESVVARLHDQGLRVTLLTGDRRAAAALIAKRLGAVELIAEVLPEDKARVIDDLQRAGEPVAMIGDGVNDAPALVRADVGIAMGSGTDVSIASADIVLMSSELERVLEAAELSRRTLATIRQNIALSILYNLIMVPLAMAGVITPLIAAVSMPLSSLAVIGNSARLGALFKSSGERSSPIRSTSDSRSTPIPS</sequence>
<dbReference type="CDD" id="cd02094">
    <property type="entry name" value="P-type_ATPase_Cu-like"/>
    <property type="match status" value="1"/>
</dbReference>
<evidence type="ECO:0000256" key="8">
    <source>
        <dbReference type="ARBA" id="ARBA00022741"/>
    </source>
</evidence>
<dbReference type="InterPro" id="IPR023298">
    <property type="entry name" value="ATPase_P-typ_TM_dom_sf"/>
</dbReference>
<feature type="transmembrane region" description="Helical" evidence="15">
    <location>
        <begin position="269"/>
        <end position="288"/>
    </location>
</feature>
<feature type="transmembrane region" description="Helical" evidence="15">
    <location>
        <begin position="207"/>
        <end position="228"/>
    </location>
</feature>
<keyword evidence="4 15" id="KW-1003">Cell membrane</keyword>
<name>A0ABM7QJ95_9GAMM</name>
<dbReference type="SFLD" id="SFLDG00002">
    <property type="entry name" value="C1.7:_P-type_atpase_like"/>
    <property type="match status" value="1"/>
</dbReference>
<evidence type="ECO:0000259" key="17">
    <source>
        <dbReference type="PROSITE" id="PS50846"/>
    </source>
</evidence>
<evidence type="ECO:0000313" key="19">
    <source>
        <dbReference type="Proteomes" id="UP000680679"/>
    </source>
</evidence>
<comment type="subcellular location">
    <subcellularLocation>
        <location evidence="1">Cell membrane</location>
        <topology evidence="1">Multi-pass membrane protein</topology>
    </subcellularLocation>
</comment>
<evidence type="ECO:0000256" key="3">
    <source>
        <dbReference type="ARBA" id="ARBA00022448"/>
    </source>
</evidence>
<accession>A0ABM7QJ95</accession>
<dbReference type="NCBIfam" id="TIGR01511">
    <property type="entry name" value="ATPase-IB1_Cu"/>
    <property type="match status" value="1"/>
</dbReference>
<keyword evidence="14 15" id="KW-0472">Membrane</keyword>
<evidence type="ECO:0000256" key="2">
    <source>
        <dbReference type="ARBA" id="ARBA00006024"/>
    </source>
</evidence>
<keyword evidence="3" id="KW-0813">Transport</keyword>
<dbReference type="PANTHER" id="PTHR43520">
    <property type="entry name" value="ATP7, ISOFORM B"/>
    <property type="match status" value="1"/>
</dbReference>
<evidence type="ECO:0000256" key="7">
    <source>
        <dbReference type="ARBA" id="ARBA00022723"/>
    </source>
</evidence>
<dbReference type="SUPFAM" id="SSF55008">
    <property type="entry name" value="HMA, heavy metal-associated domain"/>
    <property type="match status" value="1"/>
</dbReference>
<protein>
    <submittedName>
        <fullName evidence="18">Copper-translocating P-type ATPase</fullName>
    </submittedName>
</protein>
<dbReference type="InterPro" id="IPR036412">
    <property type="entry name" value="HAD-like_sf"/>
</dbReference>
<dbReference type="Pfam" id="PF00122">
    <property type="entry name" value="E1-E2_ATPase"/>
    <property type="match status" value="1"/>
</dbReference>
<evidence type="ECO:0000256" key="13">
    <source>
        <dbReference type="ARBA" id="ARBA00023065"/>
    </source>
</evidence>
<evidence type="ECO:0000256" key="4">
    <source>
        <dbReference type="ARBA" id="ARBA00022475"/>
    </source>
</evidence>
<feature type="transmembrane region" description="Helical" evidence="15">
    <location>
        <begin position="240"/>
        <end position="257"/>
    </location>
</feature>
<proteinExistence type="inferred from homology"/>
<evidence type="ECO:0000256" key="9">
    <source>
        <dbReference type="ARBA" id="ARBA00022840"/>
    </source>
</evidence>
<dbReference type="Pfam" id="PF12156">
    <property type="entry name" value="ATPase-cat_bd"/>
    <property type="match status" value="1"/>
</dbReference>
<feature type="domain" description="HMA" evidence="17">
    <location>
        <begin position="90"/>
        <end position="156"/>
    </location>
</feature>
<dbReference type="InterPro" id="IPR059000">
    <property type="entry name" value="ATPase_P-type_domA"/>
</dbReference>
<keyword evidence="6 15" id="KW-0812">Transmembrane</keyword>
<dbReference type="InterPro" id="IPR044492">
    <property type="entry name" value="P_typ_ATPase_HD_dom"/>
</dbReference>
<dbReference type="InterPro" id="IPR018303">
    <property type="entry name" value="ATPase_P-typ_P_site"/>
</dbReference>
<feature type="compositionally biased region" description="Low complexity" evidence="16">
    <location>
        <begin position="826"/>
        <end position="843"/>
    </location>
</feature>
<dbReference type="Gene3D" id="3.30.70.100">
    <property type="match status" value="1"/>
</dbReference>
<dbReference type="Proteomes" id="UP000680679">
    <property type="component" value="Chromosome"/>
</dbReference>
<dbReference type="NCBIfam" id="TIGR01494">
    <property type="entry name" value="ATPase_P-type"/>
    <property type="match status" value="2"/>
</dbReference>
<gene>
    <name evidence="18" type="ORF">Atep_04980</name>
</gene>
<evidence type="ECO:0000256" key="10">
    <source>
        <dbReference type="ARBA" id="ARBA00022842"/>
    </source>
</evidence>
<evidence type="ECO:0000256" key="11">
    <source>
        <dbReference type="ARBA" id="ARBA00022967"/>
    </source>
</evidence>
<dbReference type="SUPFAM" id="SSF81665">
    <property type="entry name" value="Calcium ATPase, transmembrane domain M"/>
    <property type="match status" value="1"/>
</dbReference>
<keyword evidence="8 15" id="KW-0547">Nucleotide-binding</keyword>
<organism evidence="18 19">
    <name type="scientific">Allochromatium tepidum</name>
    <dbReference type="NCBI Taxonomy" id="553982"/>
    <lineage>
        <taxon>Bacteria</taxon>
        <taxon>Pseudomonadati</taxon>
        <taxon>Pseudomonadota</taxon>
        <taxon>Gammaproteobacteria</taxon>
        <taxon>Chromatiales</taxon>
        <taxon>Chromatiaceae</taxon>
        <taxon>Allochromatium</taxon>
    </lineage>
</organism>
<keyword evidence="10" id="KW-0460">Magnesium</keyword>
<dbReference type="PROSITE" id="PS01229">
    <property type="entry name" value="COF_2"/>
    <property type="match status" value="1"/>
</dbReference>
<keyword evidence="9 15" id="KW-0067">ATP-binding</keyword>
<dbReference type="PROSITE" id="PS50846">
    <property type="entry name" value="HMA_2"/>
    <property type="match status" value="1"/>
</dbReference>
<dbReference type="InterPro" id="IPR008250">
    <property type="entry name" value="ATPase_P-typ_transduc_dom_A_sf"/>
</dbReference>
<dbReference type="Gene3D" id="3.40.1110.10">
    <property type="entry name" value="Calcium-transporting ATPase, cytoplasmic domain N"/>
    <property type="match status" value="1"/>
</dbReference>
<dbReference type="SUPFAM" id="SSF56784">
    <property type="entry name" value="HAD-like"/>
    <property type="match status" value="1"/>
</dbReference>
<dbReference type="PRINTS" id="PR00119">
    <property type="entry name" value="CATATPASE"/>
</dbReference>
<evidence type="ECO:0000313" key="18">
    <source>
        <dbReference type="EMBL" id="BCU05821.1"/>
    </source>
</evidence>
<keyword evidence="7 15" id="KW-0479">Metal-binding</keyword>
<dbReference type="Pfam" id="PF00403">
    <property type="entry name" value="HMA"/>
    <property type="match status" value="1"/>
</dbReference>
<dbReference type="Pfam" id="PF00702">
    <property type="entry name" value="Hydrolase"/>
    <property type="match status" value="1"/>
</dbReference>
<keyword evidence="11" id="KW-1278">Translocase</keyword>
<dbReference type="PANTHER" id="PTHR43520:SF5">
    <property type="entry name" value="CATION-TRANSPORTING P-TYPE ATPASE-RELATED"/>
    <property type="match status" value="1"/>
</dbReference>
<dbReference type="Gene3D" id="2.70.150.10">
    <property type="entry name" value="Calcium-transporting ATPase, cytoplasmic transduction domain A"/>
    <property type="match status" value="1"/>
</dbReference>
<evidence type="ECO:0000256" key="6">
    <source>
        <dbReference type="ARBA" id="ARBA00022692"/>
    </source>
</evidence>
<evidence type="ECO:0000256" key="14">
    <source>
        <dbReference type="ARBA" id="ARBA00023136"/>
    </source>
</evidence>
<feature type="transmembrane region" description="Helical" evidence="15">
    <location>
        <begin position="174"/>
        <end position="195"/>
    </location>
</feature>
<keyword evidence="13" id="KW-0406">Ion transport</keyword>
<dbReference type="PROSITE" id="PS01047">
    <property type="entry name" value="HMA_1"/>
    <property type="match status" value="1"/>
</dbReference>
<keyword evidence="5" id="KW-0597">Phosphoprotein</keyword>
<comment type="similarity">
    <text evidence="2 15">Belongs to the cation transport ATPase (P-type) (TC 3.A.3) family. Type IB subfamily.</text>
</comment>
<dbReference type="InterPro" id="IPR001757">
    <property type="entry name" value="P_typ_ATPase"/>
</dbReference>
<feature type="transmembrane region" description="Helical" evidence="15">
    <location>
        <begin position="774"/>
        <end position="798"/>
    </location>
</feature>
<dbReference type="Gene3D" id="3.40.50.1000">
    <property type="entry name" value="HAD superfamily/HAD-like"/>
    <property type="match status" value="1"/>
</dbReference>
<evidence type="ECO:0000256" key="12">
    <source>
        <dbReference type="ARBA" id="ARBA00022989"/>
    </source>
</evidence>
<dbReference type="NCBIfam" id="TIGR01525">
    <property type="entry name" value="ATPase-IB_hvy"/>
    <property type="match status" value="1"/>
</dbReference>
<keyword evidence="19" id="KW-1185">Reference proteome</keyword>
<dbReference type="SFLD" id="SFLDF00027">
    <property type="entry name" value="p-type_atpase"/>
    <property type="match status" value="1"/>
</dbReference>
<evidence type="ECO:0000256" key="15">
    <source>
        <dbReference type="RuleBase" id="RU362081"/>
    </source>
</evidence>
<dbReference type="InterPro" id="IPR006121">
    <property type="entry name" value="HMA_dom"/>
</dbReference>
<dbReference type="SFLD" id="SFLDS00003">
    <property type="entry name" value="Haloacid_Dehalogenase"/>
    <property type="match status" value="1"/>
</dbReference>